<dbReference type="SUPFAM" id="SSF53850">
    <property type="entry name" value="Periplasmic binding protein-like II"/>
    <property type="match status" value="2"/>
</dbReference>
<dbReference type="InterPro" id="IPR049870">
    <property type="entry name" value="BvgS-like_periplasmic1"/>
</dbReference>
<evidence type="ECO:0000256" key="1">
    <source>
        <dbReference type="ARBA" id="ARBA00010333"/>
    </source>
</evidence>
<dbReference type="CDD" id="cd13705">
    <property type="entry name" value="PBP2_BvgS_D1"/>
    <property type="match status" value="1"/>
</dbReference>
<keyword evidence="4" id="KW-0418">Kinase</keyword>
<dbReference type="InterPro" id="IPR035965">
    <property type="entry name" value="PAS-like_dom_sf"/>
</dbReference>
<accession>A0A267AIY8</accession>
<feature type="transmembrane region" description="Helical" evidence="5">
    <location>
        <begin position="538"/>
        <end position="558"/>
    </location>
</feature>
<protein>
    <submittedName>
        <fullName evidence="7">PAS sensor protein</fullName>
    </submittedName>
</protein>
<name>A0A267AIY8_PSEFR</name>
<dbReference type="EMBL" id="NQKQ01000011">
    <property type="protein sequence ID" value="PAA11692.1"/>
    <property type="molecule type" value="Genomic_DNA"/>
</dbReference>
<feature type="domain" description="Solute-binding protein family 3/N-terminal" evidence="6">
    <location>
        <begin position="306"/>
        <end position="522"/>
    </location>
</feature>
<keyword evidence="2" id="KW-0732">Signal</keyword>
<keyword evidence="5" id="KW-0472">Membrane</keyword>
<proteinExistence type="inferred from homology"/>
<dbReference type="InterPro" id="IPR049871">
    <property type="entry name" value="BvgS-like_periplasmic2"/>
</dbReference>
<dbReference type="PANTHER" id="PTHR35936">
    <property type="entry name" value="MEMBRANE-BOUND LYTIC MUREIN TRANSGLYCOSYLASE F"/>
    <property type="match status" value="1"/>
</dbReference>
<keyword evidence="5" id="KW-0812">Transmembrane</keyword>
<dbReference type="AlphaFoldDB" id="A0A267AIY8"/>
<keyword evidence="5" id="KW-1133">Transmembrane helix</keyword>
<evidence type="ECO:0000256" key="2">
    <source>
        <dbReference type="ARBA" id="ARBA00022729"/>
    </source>
</evidence>
<dbReference type="InterPro" id="IPR001638">
    <property type="entry name" value="Solute-binding_3/MltF_N"/>
</dbReference>
<organism evidence="7 8">
    <name type="scientific">Pseudomonas fragi</name>
    <dbReference type="NCBI Taxonomy" id="296"/>
    <lineage>
        <taxon>Bacteria</taxon>
        <taxon>Pseudomonadati</taxon>
        <taxon>Pseudomonadota</taxon>
        <taxon>Gammaproteobacteria</taxon>
        <taxon>Pseudomonadales</taxon>
        <taxon>Pseudomonadaceae</taxon>
        <taxon>Pseudomonas</taxon>
    </lineage>
</organism>
<dbReference type="GO" id="GO:0016301">
    <property type="term" value="F:kinase activity"/>
    <property type="evidence" value="ECO:0007669"/>
    <property type="project" value="UniProtKB-KW"/>
</dbReference>
<dbReference type="OrthoDB" id="9797243at2"/>
<evidence type="ECO:0000313" key="8">
    <source>
        <dbReference type="Proteomes" id="UP000215861"/>
    </source>
</evidence>
<keyword evidence="4" id="KW-0808">Transferase</keyword>
<evidence type="ECO:0000259" key="6">
    <source>
        <dbReference type="SMART" id="SM00062"/>
    </source>
</evidence>
<dbReference type="Gene3D" id="3.30.450.20">
    <property type="entry name" value="PAS domain"/>
    <property type="match status" value="1"/>
</dbReference>
<comment type="caution">
    <text evidence="7">The sequence shown here is derived from an EMBL/GenBank/DDBJ whole genome shotgun (WGS) entry which is preliminary data.</text>
</comment>
<dbReference type="SMART" id="SM00062">
    <property type="entry name" value="PBPb"/>
    <property type="match status" value="2"/>
</dbReference>
<dbReference type="RefSeq" id="WP_095036755.1">
    <property type="nucleotide sequence ID" value="NZ_NQKQ01000011.1"/>
</dbReference>
<dbReference type="Gene3D" id="3.40.190.10">
    <property type="entry name" value="Periplasmic binding protein-like II"/>
    <property type="match status" value="4"/>
</dbReference>
<evidence type="ECO:0000313" key="7">
    <source>
        <dbReference type="EMBL" id="PAA11692.1"/>
    </source>
</evidence>
<dbReference type="Pfam" id="PF08448">
    <property type="entry name" value="PAS_4"/>
    <property type="match status" value="1"/>
</dbReference>
<keyword evidence="3" id="KW-0547">Nucleotide-binding</keyword>
<dbReference type="PANTHER" id="PTHR35936:SF17">
    <property type="entry name" value="ARGININE-BINDING EXTRACELLULAR PROTEIN ARTP"/>
    <property type="match status" value="1"/>
</dbReference>
<dbReference type="CDD" id="cd13707">
    <property type="entry name" value="PBP2_BvgS_D2"/>
    <property type="match status" value="1"/>
</dbReference>
<dbReference type="SUPFAM" id="SSF55785">
    <property type="entry name" value="PYP-like sensor domain (PAS domain)"/>
    <property type="match status" value="1"/>
</dbReference>
<gene>
    <name evidence="7" type="ORF">CJU81_11790</name>
</gene>
<comment type="similarity">
    <text evidence="1">Belongs to the bacterial solute-binding protein 3 family.</text>
</comment>
<dbReference type="Proteomes" id="UP000215861">
    <property type="component" value="Unassembled WGS sequence"/>
</dbReference>
<sequence>MSRIHQTFESWMRMVLAMALLSLALPVMGASGTPFRLATSFVEIKPLQLDASEQQWLANHGTLRVGIAIGDHEPVDITDDLNNYQGISADYLSIVRDRLGVPVEVLGYRRRDQAVAELLAGNIDILTSASGFEQGIEGVVLSREYMTDRLVIACRSCEDEPIKNWVGKKIGFIEGYVDVHTAQAFYPDSEIITISDLHNAMDALVEGDIDGFIGNELILQSFKSVRPHSGLRIIGDSALPTYGFAFATRLSGPELGSLINRALGSLDESTSRMVLSRWTIGLEGGAVQPNINLLPGEFEWIQRNPVVPLATQQFPLYAFKTGDGRWVGLSVDILARISRMTGLQFVHKEAFSTVQILDMLKSGEALMNSSLSSSRERKVFLNFTYSYGQTPWVFVVRVNDSRPGSLGELAGKVLALPARHALEDLIRREYPEITLLLVDTYAQARHAVANGDADATIQTETQAHLFPPGRLKVGRSVDGQWAVASFSVPVRYPELFSIMNKALEAMPMAEIRALRSKWLGGVGKPLITESGLYHSDRLSWAIAALIAAGLLFSAYTWFLRRQLTIARQLEKTLKERLGLCHRFLDGIPSPIFVVGLEGELITCNQSYEQRLSVQLGQIRGLKVTDVDLFSQELAEKFQRGIMSMIQSRKPYYQKRWVEFKSGGMEIYQWVVPFYSETGRLEGLVGGWFDKSEAKKWDQ</sequence>
<dbReference type="Pfam" id="PF00497">
    <property type="entry name" value="SBP_bac_3"/>
    <property type="match status" value="2"/>
</dbReference>
<dbReference type="GO" id="GO:0005886">
    <property type="term" value="C:plasma membrane"/>
    <property type="evidence" value="ECO:0007669"/>
    <property type="project" value="UniProtKB-SubCell"/>
</dbReference>
<dbReference type="InterPro" id="IPR013656">
    <property type="entry name" value="PAS_4"/>
</dbReference>
<evidence type="ECO:0000256" key="3">
    <source>
        <dbReference type="ARBA" id="ARBA00022741"/>
    </source>
</evidence>
<reference evidence="7 8" key="1">
    <citation type="submission" date="2017-08" db="EMBL/GenBank/DDBJ databases">
        <title>Genomic and metabolic characterisation of spoilage-associated Pseudomonas species.</title>
        <authorList>
            <person name="Stanborough T."/>
            <person name="Fegan N."/>
            <person name="Powell S.M."/>
            <person name="Singh T."/>
            <person name="Tamplin M.L."/>
            <person name="Chandry P.S."/>
        </authorList>
    </citation>
    <scope>NUCLEOTIDE SEQUENCE [LARGE SCALE GENOMIC DNA]</scope>
    <source>
        <strain evidence="7 8">F1801</strain>
    </source>
</reference>
<evidence type="ECO:0000256" key="4">
    <source>
        <dbReference type="ARBA" id="ARBA00022777"/>
    </source>
</evidence>
<feature type="domain" description="Solute-binding protein family 3/N-terminal" evidence="6">
    <location>
        <begin position="62"/>
        <end position="277"/>
    </location>
</feature>
<evidence type="ECO:0000256" key="5">
    <source>
        <dbReference type="SAM" id="Phobius"/>
    </source>
</evidence>
<dbReference type="GO" id="GO:0005524">
    <property type="term" value="F:ATP binding"/>
    <property type="evidence" value="ECO:0007669"/>
    <property type="project" value="UniProtKB-KW"/>
</dbReference>